<proteinExistence type="predicted"/>
<evidence type="ECO:0000313" key="1">
    <source>
        <dbReference type="EMBL" id="CAD8183412.1"/>
    </source>
</evidence>
<protein>
    <submittedName>
        <fullName evidence="1">Uncharacterized protein</fullName>
    </submittedName>
</protein>
<keyword evidence="2" id="KW-1185">Reference proteome</keyword>
<comment type="caution">
    <text evidence="1">The sequence shown here is derived from an EMBL/GenBank/DDBJ whole genome shotgun (WGS) entry which is preliminary data.</text>
</comment>
<dbReference type="AlphaFoldDB" id="A0A8S1W4X4"/>
<sequence>MMYLKIFCWRFFIKNYLFRTTSKRKHHNKFSCSIRIQEQDKKRLNIQSHFFI</sequence>
<dbReference type="EMBL" id="CAJJDO010000080">
    <property type="protein sequence ID" value="CAD8183412.1"/>
    <property type="molecule type" value="Genomic_DNA"/>
</dbReference>
<dbReference type="Proteomes" id="UP000689195">
    <property type="component" value="Unassembled WGS sequence"/>
</dbReference>
<name>A0A8S1W4X4_9CILI</name>
<reference evidence="1" key="1">
    <citation type="submission" date="2021-01" db="EMBL/GenBank/DDBJ databases">
        <authorList>
            <consortium name="Genoscope - CEA"/>
            <person name="William W."/>
        </authorList>
    </citation>
    <scope>NUCLEOTIDE SEQUENCE</scope>
</reference>
<accession>A0A8S1W4X4</accession>
<evidence type="ECO:0000313" key="2">
    <source>
        <dbReference type="Proteomes" id="UP000689195"/>
    </source>
</evidence>
<gene>
    <name evidence="1" type="ORF">PPENT_87.1.T0800243</name>
</gene>
<organism evidence="1 2">
    <name type="scientific">Paramecium pentaurelia</name>
    <dbReference type="NCBI Taxonomy" id="43138"/>
    <lineage>
        <taxon>Eukaryota</taxon>
        <taxon>Sar</taxon>
        <taxon>Alveolata</taxon>
        <taxon>Ciliophora</taxon>
        <taxon>Intramacronucleata</taxon>
        <taxon>Oligohymenophorea</taxon>
        <taxon>Peniculida</taxon>
        <taxon>Parameciidae</taxon>
        <taxon>Paramecium</taxon>
    </lineage>
</organism>